<protein>
    <recommendedName>
        <fullName evidence="2">phospholipase D</fullName>
        <ecNumber evidence="2">3.1.4.4</ecNumber>
    </recommendedName>
</protein>
<evidence type="ECO:0000256" key="6">
    <source>
        <dbReference type="ARBA" id="ARBA00023098"/>
    </source>
</evidence>
<reference evidence="8" key="1">
    <citation type="submission" date="2021-06" db="EMBL/GenBank/DDBJ databases">
        <authorList>
            <person name="Kallberg Y."/>
            <person name="Tangrot J."/>
            <person name="Rosling A."/>
        </authorList>
    </citation>
    <scope>NUCLEOTIDE SEQUENCE</scope>
    <source>
        <strain evidence="8">FL966</strain>
    </source>
</reference>
<dbReference type="EMBL" id="CAJVQA010010894">
    <property type="protein sequence ID" value="CAG8702020.1"/>
    <property type="molecule type" value="Genomic_DNA"/>
</dbReference>
<dbReference type="GO" id="GO:0009395">
    <property type="term" value="P:phospholipid catabolic process"/>
    <property type="evidence" value="ECO:0007669"/>
    <property type="project" value="TreeGrafter"/>
</dbReference>
<keyword evidence="4" id="KW-0378">Hydrolase</keyword>
<dbReference type="SMART" id="SM00155">
    <property type="entry name" value="PLDc"/>
    <property type="match status" value="2"/>
</dbReference>
<dbReference type="Pfam" id="PF13091">
    <property type="entry name" value="PLDc_2"/>
    <property type="match status" value="1"/>
</dbReference>
<dbReference type="PROSITE" id="PS50035">
    <property type="entry name" value="PLD"/>
    <property type="match status" value="2"/>
</dbReference>
<dbReference type="OrthoDB" id="14911at2759"/>
<dbReference type="AlphaFoldDB" id="A0A9N9N5F0"/>
<dbReference type="InterPro" id="IPR027417">
    <property type="entry name" value="P-loop_NTPase"/>
</dbReference>
<evidence type="ECO:0000256" key="3">
    <source>
        <dbReference type="ARBA" id="ARBA00022737"/>
    </source>
</evidence>
<evidence type="ECO:0000313" key="8">
    <source>
        <dbReference type="EMBL" id="CAG8702020.1"/>
    </source>
</evidence>
<name>A0A9N9N5F0_9GLOM</name>
<dbReference type="Proteomes" id="UP000789759">
    <property type="component" value="Unassembled WGS sequence"/>
</dbReference>
<keyword evidence="5" id="KW-0442">Lipid degradation</keyword>
<dbReference type="CDD" id="cd09141">
    <property type="entry name" value="PLDc_vPLD1_2_yPLD_like_2"/>
    <property type="match status" value="1"/>
</dbReference>
<comment type="caution">
    <text evidence="8">The sequence shown here is derived from an EMBL/GenBank/DDBJ whole genome shotgun (WGS) entry which is preliminary data.</text>
</comment>
<dbReference type="EC" id="3.1.4.4" evidence="2"/>
<keyword evidence="6" id="KW-0443">Lipid metabolism</keyword>
<evidence type="ECO:0000256" key="5">
    <source>
        <dbReference type="ARBA" id="ARBA00022963"/>
    </source>
</evidence>
<evidence type="ECO:0000313" key="9">
    <source>
        <dbReference type="Proteomes" id="UP000789759"/>
    </source>
</evidence>
<dbReference type="InterPro" id="IPR015679">
    <property type="entry name" value="PLipase_D_fam"/>
</dbReference>
<organism evidence="8 9">
    <name type="scientific">Cetraspora pellucida</name>
    <dbReference type="NCBI Taxonomy" id="1433469"/>
    <lineage>
        <taxon>Eukaryota</taxon>
        <taxon>Fungi</taxon>
        <taxon>Fungi incertae sedis</taxon>
        <taxon>Mucoromycota</taxon>
        <taxon>Glomeromycotina</taxon>
        <taxon>Glomeromycetes</taxon>
        <taxon>Diversisporales</taxon>
        <taxon>Gigasporaceae</taxon>
        <taxon>Cetraspora</taxon>
    </lineage>
</organism>
<sequence>PALIRPGRIDRKIEFPLPDIKMKCHIFNIHTGRMTLSDNKDLDEFVMSKDDLSALIHKVKKKKWEPPLSTRVGKKKKNGGPDATSKLTAGILAMNNFIYFSVRCLSNFLDDHLTLIIFPTTRCRLKWNAMSVVGVLQDDTDPMVSVIKLEKATYRINPYGSFASPKENAHVKWYVDGKDYFYAVSEALMAAEEEIFIEDWWLSPELYLRRPPAHNKEYRLDYLLKKKASEGVKIYVILHDEISAIMYLNSRHAELALNHKNIKVFRHAENGFLANAEWGFHLIWNSIFPNAEYVKHPDRDPTAYWTHHEKIVVIDRNTAFIGGLDLCFGRYDTHAHKLADFPKFANFSEVWPGQDYNNVRIKDFVEVQKWAITLISKDVSAQNDEFPEEDIRSYNYFNETAEVDTTKGTCSVQILRSACRWSHGVEVEDSIQQAYLQTIAEAQHFIYIENQFFISANDDNSVFHNKIGKALIERIIRAYKNDEKFRVIVIMPLVPGFEGQFDAESAVALRITMEFEYHTICRGDGSIFERLKQAGIQNPEKYISFFALRAYDKIDSEAVKKAKDKILDKLSRKLSSKLYPIISNIKDPIVTEQIYIHSKLMIVDDQIVICGSANLNDRSQLGEHDSEIAAIIRDNDKVDSKLAGKPIKAGRFAVSLRRHLFKEHLGLLQVSENHLSEITSYSYPPPLHIKNGYHHLQTMDEKKLEDPVSDEFFAFWKGIAENNTKIFNDVFHCLPSDDVKTWDDYQSFVPDPKTIPLGHVYDPDKISELKNIKGHLVQFPYRFLEKEEVSTLKKVKNIKDLSDDFKEIEFAVESELIENLATSSEHAAAFAG</sequence>
<gene>
    <name evidence="8" type="ORF">CPELLU_LOCUS11878</name>
</gene>
<evidence type="ECO:0000256" key="4">
    <source>
        <dbReference type="ARBA" id="ARBA00022801"/>
    </source>
</evidence>
<dbReference type="Gene3D" id="3.30.870.10">
    <property type="entry name" value="Endonuclease Chain A"/>
    <property type="match status" value="2"/>
</dbReference>
<dbReference type="InterPro" id="IPR025202">
    <property type="entry name" value="PLD-like_dom"/>
</dbReference>
<keyword evidence="9" id="KW-1185">Reference proteome</keyword>
<accession>A0A9N9N5F0</accession>
<dbReference type="PANTHER" id="PTHR18896">
    <property type="entry name" value="PHOSPHOLIPASE D"/>
    <property type="match status" value="1"/>
</dbReference>
<dbReference type="InterPro" id="IPR001736">
    <property type="entry name" value="PLipase_D/transphosphatidylase"/>
</dbReference>
<dbReference type="PANTHER" id="PTHR18896:SF76">
    <property type="entry name" value="PHOSPHOLIPASE"/>
    <property type="match status" value="1"/>
</dbReference>
<dbReference type="Pfam" id="PF00614">
    <property type="entry name" value="PLDc"/>
    <property type="match status" value="1"/>
</dbReference>
<dbReference type="Gene3D" id="3.40.50.300">
    <property type="entry name" value="P-loop containing nucleotide triphosphate hydrolases"/>
    <property type="match status" value="1"/>
</dbReference>
<evidence type="ECO:0000256" key="1">
    <source>
        <dbReference type="ARBA" id="ARBA00000798"/>
    </source>
</evidence>
<comment type="catalytic activity">
    <reaction evidence="1">
        <text>a 1,2-diacyl-sn-glycero-3-phosphocholine + H2O = a 1,2-diacyl-sn-glycero-3-phosphate + choline + H(+)</text>
        <dbReference type="Rhea" id="RHEA:14445"/>
        <dbReference type="ChEBI" id="CHEBI:15354"/>
        <dbReference type="ChEBI" id="CHEBI:15377"/>
        <dbReference type="ChEBI" id="CHEBI:15378"/>
        <dbReference type="ChEBI" id="CHEBI:57643"/>
        <dbReference type="ChEBI" id="CHEBI:58608"/>
        <dbReference type="EC" id="3.1.4.4"/>
    </reaction>
</comment>
<dbReference type="GO" id="GO:0004630">
    <property type="term" value="F:phospholipase D activity"/>
    <property type="evidence" value="ECO:0007669"/>
    <property type="project" value="UniProtKB-EC"/>
</dbReference>
<proteinExistence type="predicted"/>
<evidence type="ECO:0000259" key="7">
    <source>
        <dbReference type="PROSITE" id="PS50035"/>
    </source>
</evidence>
<feature type="domain" description="PLD phosphodiesterase" evidence="7">
    <location>
        <begin position="592"/>
        <end position="619"/>
    </location>
</feature>
<feature type="domain" description="PLD phosphodiesterase" evidence="7">
    <location>
        <begin position="303"/>
        <end position="330"/>
    </location>
</feature>
<keyword evidence="3" id="KW-0677">Repeat</keyword>
<evidence type="ECO:0000256" key="2">
    <source>
        <dbReference type="ARBA" id="ARBA00012027"/>
    </source>
</evidence>
<dbReference type="Gene3D" id="1.10.8.60">
    <property type="match status" value="1"/>
</dbReference>
<dbReference type="SUPFAM" id="SSF56024">
    <property type="entry name" value="Phospholipase D/nuclease"/>
    <property type="match status" value="2"/>
</dbReference>
<feature type="non-terminal residue" evidence="8">
    <location>
        <position position="1"/>
    </location>
</feature>